<dbReference type="PANTHER" id="PTHR23350:SF0">
    <property type="entry name" value="PEROXISOME BIOGENESIS FACTOR 10"/>
    <property type="match status" value="1"/>
</dbReference>
<evidence type="ECO:0000256" key="6">
    <source>
        <dbReference type="ARBA" id="ARBA00022448"/>
    </source>
</evidence>
<evidence type="ECO:0000256" key="14">
    <source>
        <dbReference type="ARBA" id="ARBA00022989"/>
    </source>
</evidence>
<comment type="pathway">
    <text evidence="3">Protein modification; protein ubiquitination.</text>
</comment>
<proteinExistence type="inferred from homology"/>
<dbReference type="AlphaFoldDB" id="A0A6A4SWV8"/>
<evidence type="ECO:0000256" key="2">
    <source>
        <dbReference type="ARBA" id="ARBA00004585"/>
    </source>
</evidence>
<evidence type="ECO:0000256" key="8">
    <source>
        <dbReference type="ARBA" id="ARBA00022692"/>
    </source>
</evidence>
<feature type="region of interest" description="Disordered" evidence="17">
    <location>
        <begin position="296"/>
        <end position="317"/>
    </location>
</feature>
<evidence type="ECO:0000256" key="10">
    <source>
        <dbReference type="ARBA" id="ARBA00022771"/>
    </source>
</evidence>
<evidence type="ECO:0000313" key="20">
    <source>
        <dbReference type="Proteomes" id="UP000438429"/>
    </source>
</evidence>
<protein>
    <recommendedName>
        <fullName evidence="5">RING-type E3 ubiquitin transferase</fullName>
        <ecNumber evidence="5">2.3.2.27</ecNumber>
    </recommendedName>
</protein>
<reference evidence="19 20" key="1">
    <citation type="submission" date="2019-06" db="EMBL/GenBank/DDBJ databases">
        <title>Draft genomes of female and male turbot (Scophthalmus maximus).</title>
        <authorList>
            <person name="Xu H."/>
            <person name="Xu X.-W."/>
            <person name="Shao C."/>
            <person name="Chen S."/>
        </authorList>
    </citation>
    <scope>NUCLEOTIDE SEQUENCE [LARGE SCALE GENOMIC DNA]</scope>
    <source>
        <strain evidence="19">Ysfricsl-2016a</strain>
        <tissue evidence="19">Blood</tissue>
    </source>
</reference>
<keyword evidence="13" id="KW-0653">Protein transport</keyword>
<dbReference type="GO" id="GO:0005778">
    <property type="term" value="C:peroxisomal membrane"/>
    <property type="evidence" value="ECO:0007669"/>
    <property type="project" value="UniProtKB-SubCell"/>
</dbReference>
<dbReference type="EC" id="2.3.2.27" evidence="5"/>
<dbReference type="Pfam" id="PF04757">
    <property type="entry name" value="Pex2_Pex12"/>
    <property type="match status" value="1"/>
</dbReference>
<keyword evidence="15" id="KW-0472">Membrane</keyword>
<dbReference type="EMBL" id="VEVO01000010">
    <property type="protein sequence ID" value="KAF0036588.1"/>
    <property type="molecule type" value="Genomic_DNA"/>
</dbReference>
<evidence type="ECO:0000256" key="15">
    <source>
        <dbReference type="ARBA" id="ARBA00023136"/>
    </source>
</evidence>
<comment type="catalytic activity">
    <reaction evidence="1">
        <text>S-ubiquitinyl-[E2 ubiquitin-conjugating enzyme]-L-cysteine + [acceptor protein]-L-lysine = [E2 ubiquitin-conjugating enzyme]-L-cysteine + N(6)-ubiquitinyl-[acceptor protein]-L-lysine.</text>
        <dbReference type="EC" id="2.3.2.27"/>
    </reaction>
</comment>
<evidence type="ECO:0000256" key="5">
    <source>
        <dbReference type="ARBA" id="ARBA00012483"/>
    </source>
</evidence>
<dbReference type="GO" id="GO:0061630">
    <property type="term" value="F:ubiquitin protein ligase activity"/>
    <property type="evidence" value="ECO:0007669"/>
    <property type="project" value="UniProtKB-EC"/>
</dbReference>
<keyword evidence="11" id="KW-0833">Ubl conjugation pathway</keyword>
<accession>A0A6A4SWV8</accession>
<comment type="subcellular location">
    <subcellularLocation>
        <location evidence="2">Peroxisome membrane</location>
        <topology evidence="2">Multi-pass membrane protein</topology>
    </subcellularLocation>
</comment>
<evidence type="ECO:0000256" key="12">
    <source>
        <dbReference type="ARBA" id="ARBA00022833"/>
    </source>
</evidence>
<dbReference type="InterPro" id="IPR006845">
    <property type="entry name" value="Pex_N"/>
</dbReference>
<evidence type="ECO:0000256" key="16">
    <source>
        <dbReference type="ARBA" id="ARBA00023140"/>
    </source>
</evidence>
<dbReference type="GO" id="GO:0008270">
    <property type="term" value="F:zinc ion binding"/>
    <property type="evidence" value="ECO:0007669"/>
    <property type="project" value="UniProtKB-KW"/>
</dbReference>
<keyword evidence="9" id="KW-0479">Metal-binding</keyword>
<keyword evidence="7" id="KW-0808">Transferase</keyword>
<dbReference type="PANTHER" id="PTHR23350">
    <property type="entry name" value="PEROXISOME ASSEMBLY PROTEIN 10"/>
    <property type="match status" value="1"/>
</dbReference>
<keyword evidence="14" id="KW-1133">Transmembrane helix</keyword>
<evidence type="ECO:0000256" key="17">
    <source>
        <dbReference type="SAM" id="MobiDB-lite"/>
    </source>
</evidence>
<evidence type="ECO:0000256" key="11">
    <source>
        <dbReference type="ARBA" id="ARBA00022786"/>
    </source>
</evidence>
<name>A0A6A4SWV8_SCOMX</name>
<organism evidence="19 20">
    <name type="scientific">Scophthalmus maximus</name>
    <name type="common">Turbot</name>
    <name type="synonym">Psetta maxima</name>
    <dbReference type="NCBI Taxonomy" id="52904"/>
    <lineage>
        <taxon>Eukaryota</taxon>
        <taxon>Metazoa</taxon>
        <taxon>Chordata</taxon>
        <taxon>Craniata</taxon>
        <taxon>Vertebrata</taxon>
        <taxon>Euteleostomi</taxon>
        <taxon>Actinopterygii</taxon>
        <taxon>Neopterygii</taxon>
        <taxon>Teleostei</taxon>
        <taxon>Neoteleostei</taxon>
        <taxon>Acanthomorphata</taxon>
        <taxon>Carangaria</taxon>
        <taxon>Pleuronectiformes</taxon>
        <taxon>Pleuronectoidei</taxon>
        <taxon>Scophthalmidae</taxon>
        <taxon>Scophthalmus</taxon>
    </lineage>
</organism>
<dbReference type="GO" id="GO:0016558">
    <property type="term" value="P:protein import into peroxisome matrix"/>
    <property type="evidence" value="ECO:0007669"/>
    <property type="project" value="InterPro"/>
</dbReference>
<evidence type="ECO:0000256" key="4">
    <source>
        <dbReference type="ARBA" id="ARBA00008704"/>
    </source>
</evidence>
<dbReference type="InterPro" id="IPR025654">
    <property type="entry name" value="PEX2/10"/>
</dbReference>
<evidence type="ECO:0000259" key="18">
    <source>
        <dbReference type="Pfam" id="PF04757"/>
    </source>
</evidence>
<evidence type="ECO:0000256" key="7">
    <source>
        <dbReference type="ARBA" id="ARBA00022679"/>
    </source>
</evidence>
<comment type="similarity">
    <text evidence="4">Belongs to the pex2/pex10/pex12 family.</text>
</comment>
<comment type="caution">
    <text evidence="19">The sequence shown here is derived from an EMBL/GenBank/DDBJ whole genome shotgun (WGS) entry which is preliminary data.</text>
</comment>
<keyword evidence="10" id="KW-0863">Zinc-finger</keyword>
<evidence type="ECO:0000256" key="1">
    <source>
        <dbReference type="ARBA" id="ARBA00000900"/>
    </source>
</evidence>
<keyword evidence="8" id="KW-0812">Transmembrane</keyword>
<sequence length="370" mass="42143">MQTEATRNVKKYSKSLDDLHWEFCRWVSDFELIDKSLQLVSCPLSQDLETAPQELQLELIDLQSDFVLKEKFLFGRHLNKCMYTHKQHQHLKQHTFAGDGLFSVSPVFMPGKLTMPLAPANQSQLIRSIQKDEYYQTFLRNNANEAFQSLAGSKRWLDWRKEMELLSDLVYYGLTTFSGYQTLGEEYASIVQVDPSKRRIPSRARHGLLVLGHAFLPYLLDKFLVSLENELEGFDPPAQIPCGSVLPQWLVLSPVQEDGSVKSASQMNSAIVIFLDDVAKVEQVVENGIVTYSMPLPEKQRQHTEADENTAEEAGSPGHWLPVPLSCLLDFNHYKFRGKWYIVCFAANTVGTYEVNLLELMGAAYSLQVL</sequence>
<evidence type="ECO:0000256" key="13">
    <source>
        <dbReference type="ARBA" id="ARBA00022927"/>
    </source>
</evidence>
<keyword evidence="16" id="KW-0576">Peroxisome</keyword>
<gene>
    <name evidence="19" type="ORF">F2P81_011900</name>
</gene>
<keyword evidence="6" id="KW-0813">Transport</keyword>
<dbReference type="Proteomes" id="UP000438429">
    <property type="component" value="Unassembled WGS sequence"/>
</dbReference>
<keyword evidence="12" id="KW-0862">Zinc</keyword>
<evidence type="ECO:0000256" key="3">
    <source>
        <dbReference type="ARBA" id="ARBA00004906"/>
    </source>
</evidence>
<evidence type="ECO:0000256" key="9">
    <source>
        <dbReference type="ARBA" id="ARBA00022723"/>
    </source>
</evidence>
<evidence type="ECO:0000313" key="19">
    <source>
        <dbReference type="EMBL" id="KAF0036588.1"/>
    </source>
</evidence>
<feature type="domain" description="Pex N-terminal" evidence="18">
    <location>
        <begin position="132"/>
        <end position="227"/>
    </location>
</feature>